<dbReference type="EMBL" id="LRMR01000016">
    <property type="protein sequence ID" value="KWU50254.1"/>
    <property type="molecule type" value="Genomic_DNA"/>
</dbReference>
<sequence>MSQPLTVDCPTCGAPVEWKTTNPNRPFCSDRCKLIDLGAWAAEEHKIPVAPDAEDELFSEDLTPRH</sequence>
<accession>A0A0X7K3N8</accession>
<name>A0A0X7K3N8_9PSED</name>
<proteinExistence type="inferred from homology"/>
<dbReference type="PANTHER" id="PTHR36150">
    <property type="entry name" value="DNA GYRASE INHIBITOR YACG"/>
    <property type="match status" value="1"/>
</dbReference>
<evidence type="ECO:0000256" key="2">
    <source>
        <dbReference type="ARBA" id="ARBA00022833"/>
    </source>
</evidence>
<comment type="cofactor">
    <cofactor evidence="3">
        <name>Zn(2+)</name>
        <dbReference type="ChEBI" id="CHEBI:29105"/>
    </cofactor>
    <text evidence="3">Binds 1 zinc ion.</text>
</comment>
<feature type="binding site" evidence="3">
    <location>
        <position position="12"/>
    </location>
    <ligand>
        <name>Zn(2+)</name>
        <dbReference type="ChEBI" id="CHEBI:29105"/>
    </ligand>
</feature>
<feature type="binding site" evidence="3">
    <location>
        <position position="32"/>
    </location>
    <ligand>
        <name>Zn(2+)</name>
        <dbReference type="ChEBI" id="CHEBI:29105"/>
    </ligand>
</feature>
<comment type="function">
    <text evidence="3">Inhibits all the catalytic activities of DNA gyrase by preventing its interaction with DNA. Acts by binding directly to the C-terminal domain of GyrB, which probably disrupts DNA binding by the gyrase.</text>
</comment>
<evidence type="ECO:0000313" key="6">
    <source>
        <dbReference type="Proteomes" id="UP000067111"/>
    </source>
</evidence>
<dbReference type="Proteomes" id="UP000067111">
    <property type="component" value="Unassembled WGS sequence"/>
</dbReference>
<evidence type="ECO:0000313" key="7">
    <source>
        <dbReference type="Proteomes" id="UP000237830"/>
    </source>
</evidence>
<dbReference type="GO" id="GO:0008657">
    <property type="term" value="F:DNA topoisomerase type II (double strand cut, ATP-hydrolyzing) inhibitor activity"/>
    <property type="evidence" value="ECO:0007669"/>
    <property type="project" value="UniProtKB-UniRule"/>
</dbReference>
<reference evidence="4 7" key="3">
    <citation type="submission" date="2017-12" db="EMBL/GenBank/DDBJ databases">
        <title>Genome sequence of Pseudomonas palleroniana MAB3.</title>
        <authorList>
            <person name="Nascimento F.X."/>
        </authorList>
    </citation>
    <scope>NUCLEOTIDE SEQUENCE [LARGE SCALE GENOMIC DNA]</scope>
    <source>
        <strain evidence="4 7">MAB3</strain>
    </source>
</reference>
<dbReference type="Proteomes" id="UP000237830">
    <property type="component" value="Chromosome"/>
</dbReference>
<feature type="binding site" evidence="3">
    <location>
        <position position="9"/>
    </location>
    <ligand>
        <name>Zn(2+)</name>
        <dbReference type="ChEBI" id="CHEBI:29105"/>
    </ligand>
</feature>
<evidence type="ECO:0000313" key="4">
    <source>
        <dbReference type="EMBL" id="AVE07099.1"/>
    </source>
</evidence>
<gene>
    <name evidence="3" type="primary">yacG</name>
    <name evidence="5" type="ORF">AWV77_14175</name>
    <name evidence="4" type="ORF">CYL20_21910</name>
</gene>
<reference evidence="5" key="1">
    <citation type="submission" date="2016-01" db="EMBL/GenBank/DDBJ databases">
        <authorList>
            <person name="McClelland M."/>
            <person name="Jain A."/>
            <person name="Saraogi P."/>
            <person name="Mendelson R."/>
            <person name="Westerman R."/>
            <person name="SanMiguel P."/>
            <person name="Csonka L."/>
        </authorList>
    </citation>
    <scope>NUCLEOTIDE SEQUENCE [LARGE SCALE GENOMIC DNA]</scope>
    <source>
        <strain evidence="5">Ps006</strain>
    </source>
</reference>
<organism evidence="5 6">
    <name type="scientific">Pseudomonas palleroniana</name>
    <dbReference type="NCBI Taxonomy" id="191390"/>
    <lineage>
        <taxon>Bacteria</taxon>
        <taxon>Pseudomonadati</taxon>
        <taxon>Pseudomonadota</taxon>
        <taxon>Gammaproteobacteria</taxon>
        <taxon>Pseudomonadales</taxon>
        <taxon>Pseudomonadaceae</taxon>
        <taxon>Pseudomonas</taxon>
    </lineage>
</organism>
<dbReference type="SUPFAM" id="SSF57716">
    <property type="entry name" value="Glucocorticoid receptor-like (DNA-binding domain)"/>
    <property type="match status" value="1"/>
</dbReference>
<dbReference type="RefSeq" id="WP_060754867.1">
    <property type="nucleotide sequence ID" value="NZ_CP025494.1"/>
</dbReference>
<keyword evidence="2 3" id="KW-0862">Zinc</keyword>
<dbReference type="GO" id="GO:0008270">
    <property type="term" value="F:zinc ion binding"/>
    <property type="evidence" value="ECO:0007669"/>
    <property type="project" value="UniProtKB-UniRule"/>
</dbReference>
<reference evidence="6" key="2">
    <citation type="submission" date="2016-01" db="EMBL/GenBank/DDBJ databases">
        <authorList>
            <person name="Gamez R.M."/>
            <person name="Rodriguez F."/>
            <person name="Bernal J.F."/>
            <person name="Agarwala R."/>
            <person name="Landsman D."/>
            <person name="Marino-Ramirez L."/>
        </authorList>
    </citation>
    <scope>NUCLEOTIDE SEQUENCE [LARGE SCALE GENOMIC DNA]</scope>
    <source>
        <strain evidence="6">Ps006</strain>
    </source>
</reference>
<keyword evidence="1 3" id="KW-0479">Metal-binding</keyword>
<dbReference type="Gene3D" id="3.30.50.10">
    <property type="entry name" value="Erythroid Transcription Factor GATA-1, subunit A"/>
    <property type="match status" value="1"/>
</dbReference>
<dbReference type="InterPro" id="IPR013088">
    <property type="entry name" value="Znf_NHR/GATA"/>
</dbReference>
<evidence type="ECO:0000256" key="3">
    <source>
        <dbReference type="HAMAP-Rule" id="MF_00649"/>
    </source>
</evidence>
<dbReference type="EMBL" id="CP025494">
    <property type="protein sequence ID" value="AVE07099.1"/>
    <property type="molecule type" value="Genomic_DNA"/>
</dbReference>
<comment type="subunit">
    <text evidence="3">Interacts with GyrB.</text>
</comment>
<feature type="binding site" evidence="3">
    <location>
        <position position="28"/>
    </location>
    <ligand>
        <name>Zn(2+)</name>
        <dbReference type="ChEBI" id="CHEBI:29105"/>
    </ligand>
</feature>
<evidence type="ECO:0000313" key="5">
    <source>
        <dbReference type="EMBL" id="KWU50254.1"/>
    </source>
</evidence>
<dbReference type="GO" id="GO:0006355">
    <property type="term" value="P:regulation of DNA-templated transcription"/>
    <property type="evidence" value="ECO:0007669"/>
    <property type="project" value="InterPro"/>
</dbReference>
<dbReference type="PANTHER" id="PTHR36150:SF1">
    <property type="entry name" value="DNA GYRASE INHIBITOR YACG"/>
    <property type="match status" value="1"/>
</dbReference>
<dbReference type="InterPro" id="IPR005584">
    <property type="entry name" value="DNA_gyrase_inhibitor_YacG"/>
</dbReference>
<protein>
    <recommendedName>
        <fullName evidence="3">DNA gyrase inhibitor YacG</fullName>
    </recommendedName>
</protein>
<evidence type="ECO:0000256" key="1">
    <source>
        <dbReference type="ARBA" id="ARBA00022723"/>
    </source>
</evidence>
<accession>A0A2L1JF57</accession>
<dbReference type="NCBIfam" id="NF001638">
    <property type="entry name" value="PRK00418.1"/>
    <property type="match status" value="1"/>
</dbReference>
<dbReference type="Pfam" id="PF03884">
    <property type="entry name" value="YacG"/>
    <property type="match status" value="1"/>
</dbReference>
<dbReference type="GeneID" id="97923598"/>
<comment type="similarity">
    <text evidence="3">Belongs to the DNA gyrase inhibitor YacG family.</text>
</comment>
<dbReference type="OrthoDB" id="9809663at2"/>
<dbReference type="HAMAP" id="MF_00649">
    <property type="entry name" value="DNA_gyrase_inhibitor_YacG"/>
    <property type="match status" value="1"/>
</dbReference>
<dbReference type="AlphaFoldDB" id="A0A0X7K3N8"/>